<comment type="caution">
    <text evidence="1">The sequence shown here is derived from an EMBL/GenBank/DDBJ whole genome shotgun (WGS) entry which is preliminary data.</text>
</comment>
<organism evidence="1">
    <name type="scientific">marine sediment metagenome</name>
    <dbReference type="NCBI Taxonomy" id="412755"/>
    <lineage>
        <taxon>unclassified sequences</taxon>
        <taxon>metagenomes</taxon>
        <taxon>ecological metagenomes</taxon>
    </lineage>
</organism>
<accession>X1QJK6</accession>
<protein>
    <submittedName>
        <fullName evidence="1">Uncharacterized protein</fullName>
    </submittedName>
</protein>
<sequence>MVNDSNIAEQEKIINKLSACVGEKIETELILQKAKSDLVLFEYQSAKDLEYRLNELEKIPVVDCDNFVFSDAAVMLWNPTNNKN</sequence>
<dbReference type="AlphaFoldDB" id="X1QJK6"/>
<reference evidence="1" key="1">
    <citation type="journal article" date="2014" name="Front. Microbiol.">
        <title>High frequency of phylogenetically diverse reductive dehalogenase-homologous genes in deep subseafloor sedimentary metagenomes.</title>
        <authorList>
            <person name="Kawai M."/>
            <person name="Futagami T."/>
            <person name="Toyoda A."/>
            <person name="Takaki Y."/>
            <person name="Nishi S."/>
            <person name="Hori S."/>
            <person name="Arai W."/>
            <person name="Tsubouchi T."/>
            <person name="Morono Y."/>
            <person name="Uchiyama I."/>
            <person name="Ito T."/>
            <person name="Fujiyama A."/>
            <person name="Inagaki F."/>
            <person name="Takami H."/>
        </authorList>
    </citation>
    <scope>NUCLEOTIDE SEQUENCE</scope>
    <source>
        <strain evidence="1">Expedition CK06-06</strain>
    </source>
</reference>
<gene>
    <name evidence="1" type="ORF">S06H3_46753</name>
</gene>
<proteinExistence type="predicted"/>
<dbReference type="EMBL" id="BARV01029307">
    <property type="protein sequence ID" value="GAI43444.1"/>
    <property type="molecule type" value="Genomic_DNA"/>
</dbReference>
<name>X1QJK6_9ZZZZ</name>
<evidence type="ECO:0000313" key="1">
    <source>
        <dbReference type="EMBL" id="GAI43444.1"/>
    </source>
</evidence>